<dbReference type="PANTHER" id="PTHR30222">
    <property type="entry name" value="SPERMIDINE/PUTRESCINE-BINDING PERIPLASMIC PROTEIN"/>
    <property type="match status" value="1"/>
</dbReference>
<evidence type="ECO:0000313" key="3">
    <source>
        <dbReference type="EMBL" id="MBO8414019.1"/>
    </source>
</evidence>
<dbReference type="Gene3D" id="3.40.190.10">
    <property type="entry name" value="Periplasmic binding protein-like II"/>
    <property type="match status" value="2"/>
</dbReference>
<dbReference type="PROSITE" id="PS51257">
    <property type="entry name" value="PROKAR_LIPOPROTEIN"/>
    <property type="match status" value="1"/>
</dbReference>
<feature type="chain" id="PRO_5039616665" evidence="2">
    <location>
        <begin position="23"/>
        <end position="325"/>
    </location>
</feature>
<organism evidence="3 4">
    <name type="scientific">Candidatus Scatoplasma merdavium</name>
    <dbReference type="NCBI Taxonomy" id="2840932"/>
    <lineage>
        <taxon>Bacteria</taxon>
        <taxon>Bacillati</taxon>
        <taxon>Bacillota</taxon>
        <taxon>Bacilli</taxon>
        <taxon>Bacillales</taxon>
        <taxon>Candidatus Scatoplasma</taxon>
    </lineage>
</organism>
<feature type="signal peptide" evidence="2">
    <location>
        <begin position="1"/>
        <end position="22"/>
    </location>
</feature>
<reference evidence="3" key="1">
    <citation type="submission" date="2020-10" db="EMBL/GenBank/DDBJ databases">
        <authorList>
            <person name="Gilroy R."/>
        </authorList>
    </citation>
    <scope>NUCLEOTIDE SEQUENCE</scope>
    <source>
        <strain evidence="3">1748</strain>
    </source>
</reference>
<proteinExistence type="predicted"/>
<evidence type="ECO:0000313" key="4">
    <source>
        <dbReference type="Proteomes" id="UP000823629"/>
    </source>
</evidence>
<evidence type="ECO:0000256" key="2">
    <source>
        <dbReference type="SAM" id="SignalP"/>
    </source>
</evidence>
<comment type="caution">
    <text evidence="3">The sequence shown here is derived from an EMBL/GenBank/DDBJ whole genome shotgun (WGS) entry which is preliminary data.</text>
</comment>
<reference evidence="3" key="2">
    <citation type="journal article" date="2021" name="PeerJ">
        <title>Extensive microbial diversity within the chicken gut microbiome revealed by metagenomics and culture.</title>
        <authorList>
            <person name="Gilroy R."/>
            <person name="Ravi A."/>
            <person name="Getino M."/>
            <person name="Pursley I."/>
            <person name="Horton D.L."/>
            <person name="Alikhan N.F."/>
            <person name="Baker D."/>
            <person name="Gharbi K."/>
            <person name="Hall N."/>
            <person name="Watson M."/>
            <person name="Adriaenssens E.M."/>
            <person name="Foster-Nyarko E."/>
            <person name="Jarju S."/>
            <person name="Secka A."/>
            <person name="Antonio M."/>
            <person name="Oren A."/>
            <person name="Chaudhuri R.R."/>
            <person name="La Ragione R."/>
            <person name="Hildebrand F."/>
            <person name="Pallen M.J."/>
        </authorList>
    </citation>
    <scope>NUCLEOTIDE SEQUENCE</scope>
    <source>
        <strain evidence="3">1748</strain>
    </source>
</reference>
<keyword evidence="1 2" id="KW-0732">Signal</keyword>
<dbReference type="Proteomes" id="UP000823629">
    <property type="component" value="Unassembled WGS sequence"/>
</dbReference>
<dbReference type="SUPFAM" id="SSF53850">
    <property type="entry name" value="Periplasmic binding protein-like II"/>
    <property type="match status" value="1"/>
</dbReference>
<gene>
    <name evidence="3" type="ORF">IAC78_00855</name>
</gene>
<dbReference type="EMBL" id="JADING010000020">
    <property type="protein sequence ID" value="MBO8414019.1"/>
    <property type="molecule type" value="Genomic_DNA"/>
</dbReference>
<name>A0A9D9D5A7_9BACL</name>
<sequence length="325" mass="37142">MKKTKLLLSAAAVLSLCGFTTACTSGDEADHTLVVYNWEDYIDEGLDENGYEVGNSVIADFENYFYDLTGETIKVQYETFSTCEDVYNMLKLNSVKIDLFCPSDYMIQKMANEGMLEEFDYDEATDTYEGIDNYNNYASPYIKDLFKRNNFSKYAIPYTWGTMGYTYNPEKVDVSLVSTWEAQWNPQLSKRITVKDSVRDTIFTAVMHVYKNELDTLKAQYESGTISAEVYNDHLTEIFNRSDDQTLQKVKQALIDMKDNIYGLEVDDGKNEIVTGTYDVSLSWSGDAVYSMDQGEDSSNPVYLNYVVPEEGSNIWYDGWCMPKG</sequence>
<feature type="non-terminal residue" evidence="3">
    <location>
        <position position="325"/>
    </location>
</feature>
<dbReference type="InterPro" id="IPR006059">
    <property type="entry name" value="SBP"/>
</dbReference>
<dbReference type="AlphaFoldDB" id="A0A9D9D5A7"/>
<accession>A0A9D9D5A7</accession>
<protein>
    <submittedName>
        <fullName evidence="3">Extracellular solute-binding protein</fullName>
    </submittedName>
</protein>
<dbReference type="Pfam" id="PF13416">
    <property type="entry name" value="SBP_bac_8"/>
    <property type="match status" value="1"/>
</dbReference>
<dbReference type="PANTHER" id="PTHR30222:SF17">
    <property type="entry name" value="SPERMIDINE_PUTRESCINE-BINDING PERIPLASMIC PROTEIN"/>
    <property type="match status" value="1"/>
</dbReference>
<evidence type="ECO:0000256" key="1">
    <source>
        <dbReference type="ARBA" id="ARBA00022729"/>
    </source>
</evidence>